<dbReference type="EMBL" id="CP015243">
    <property type="protein sequence ID" value="ANF58683.1"/>
    <property type="molecule type" value="Genomic_DNA"/>
</dbReference>
<evidence type="ECO:0000256" key="5">
    <source>
        <dbReference type="ARBA" id="ARBA00023288"/>
    </source>
</evidence>
<keyword evidence="5" id="KW-0449">Lipoprotein</keyword>
<feature type="chain" id="PRO_5008004720" description="Glycine zipper 2TM domain-containing protein" evidence="6">
    <location>
        <begin position="20"/>
        <end position="154"/>
    </location>
</feature>
<evidence type="ECO:0000313" key="8">
    <source>
        <dbReference type="EMBL" id="ANF58683.1"/>
    </source>
</evidence>
<feature type="signal peptide" evidence="6">
    <location>
        <begin position="1"/>
        <end position="19"/>
    </location>
</feature>
<feature type="domain" description="Glycine zipper 2TM" evidence="7">
    <location>
        <begin position="63"/>
        <end position="102"/>
    </location>
</feature>
<dbReference type="PANTHER" id="PTHR35603">
    <property type="match status" value="1"/>
</dbReference>
<dbReference type="Proteomes" id="UP000077875">
    <property type="component" value="Chromosome"/>
</dbReference>
<dbReference type="PANTHER" id="PTHR35603:SF1">
    <property type="entry name" value="OUTER MEMBRANE LIPOPROTEIN SLYB"/>
    <property type="match status" value="1"/>
</dbReference>
<dbReference type="InterPro" id="IPR008816">
    <property type="entry name" value="Gly_zipper_2TM_dom"/>
</dbReference>
<accession>A0A172YHK0</accession>
<protein>
    <recommendedName>
        <fullName evidence="7">Glycine zipper 2TM domain-containing protein</fullName>
    </recommendedName>
</protein>
<evidence type="ECO:0000256" key="6">
    <source>
        <dbReference type="SAM" id="SignalP"/>
    </source>
</evidence>
<evidence type="ECO:0000259" key="7">
    <source>
        <dbReference type="Pfam" id="PF05433"/>
    </source>
</evidence>
<dbReference type="InterPro" id="IPR051407">
    <property type="entry name" value="Bact_OM_lipoprot/Surf_antigen"/>
</dbReference>
<evidence type="ECO:0000256" key="3">
    <source>
        <dbReference type="ARBA" id="ARBA00023136"/>
    </source>
</evidence>
<keyword evidence="3" id="KW-0472">Membrane</keyword>
<evidence type="ECO:0000256" key="2">
    <source>
        <dbReference type="ARBA" id="ARBA00022729"/>
    </source>
</evidence>
<dbReference type="Pfam" id="PF05433">
    <property type="entry name" value="Rick_17kDa_Anti"/>
    <property type="match status" value="1"/>
</dbReference>
<dbReference type="GO" id="GO:0009279">
    <property type="term" value="C:cell outer membrane"/>
    <property type="evidence" value="ECO:0007669"/>
    <property type="project" value="UniProtKB-SubCell"/>
</dbReference>
<dbReference type="PROSITE" id="PS51257">
    <property type="entry name" value="PROKAR_LIPOPROTEIN"/>
    <property type="match status" value="1"/>
</dbReference>
<comment type="subcellular location">
    <subcellularLocation>
        <location evidence="1">Cell outer membrane</location>
        <topology evidence="1">Lipid-anchor</topology>
    </subcellularLocation>
</comment>
<dbReference type="AlphaFoldDB" id="A0A172YHK0"/>
<gene>
    <name evidence="8" type="ORF">A5892_15435</name>
</gene>
<evidence type="ECO:0000313" key="9">
    <source>
        <dbReference type="Proteomes" id="UP000077875"/>
    </source>
</evidence>
<dbReference type="STRING" id="376489.A5892_15435"/>
<dbReference type="RefSeq" id="WP_064123539.1">
    <property type="nucleotide sequence ID" value="NZ_CP015243.1"/>
</dbReference>
<evidence type="ECO:0000256" key="1">
    <source>
        <dbReference type="ARBA" id="ARBA00004459"/>
    </source>
</evidence>
<keyword evidence="9" id="KW-1185">Reference proteome</keyword>
<name>A0A172YHK0_9GAMM</name>
<keyword evidence="2 6" id="KW-0732">Signal</keyword>
<keyword evidence="4" id="KW-0564">Palmitate</keyword>
<evidence type="ECO:0000256" key="4">
    <source>
        <dbReference type="ARBA" id="ARBA00023139"/>
    </source>
</evidence>
<sequence>MNRYIKIAAVAALGSIALAGCANQPYSGNTYSGAQAQTAQSVSYGTITGIRPVTIQDDSSGFGGIGGAVLGGLLGNQVGGGSGRTIATAVGAIGGAVAGNRVEGSMDRTAGMEVQVQRDDGQNLVIVQQADNTYQVGQRVRLVGSGTSLRVAPY</sequence>
<dbReference type="KEGG" id="haa:A5892_15435"/>
<proteinExistence type="predicted"/>
<reference evidence="8 9" key="1">
    <citation type="submission" date="2016-04" db="EMBL/GenBank/DDBJ databases">
        <title>Complete Genome Sequence of Halotalea alkalilenta IHB B 13600.</title>
        <authorList>
            <person name="Swarnkar M.K."/>
            <person name="Sharma A."/>
            <person name="Kaushal K."/>
            <person name="Soni R."/>
            <person name="Rana S."/>
            <person name="Singh A.K."/>
            <person name="Gulati A."/>
        </authorList>
    </citation>
    <scope>NUCLEOTIDE SEQUENCE [LARGE SCALE GENOMIC DNA]</scope>
    <source>
        <strain evidence="8 9">IHB B 13600</strain>
    </source>
</reference>
<organism evidence="8 9">
    <name type="scientific">Halotalea alkalilenta</name>
    <dbReference type="NCBI Taxonomy" id="376489"/>
    <lineage>
        <taxon>Bacteria</taxon>
        <taxon>Pseudomonadati</taxon>
        <taxon>Pseudomonadota</taxon>
        <taxon>Gammaproteobacteria</taxon>
        <taxon>Oceanospirillales</taxon>
        <taxon>Halomonadaceae</taxon>
        <taxon>Halotalea</taxon>
    </lineage>
</organism>